<evidence type="ECO:0000256" key="7">
    <source>
        <dbReference type="ARBA" id="ARBA00022679"/>
    </source>
</evidence>
<dbReference type="InterPro" id="IPR029026">
    <property type="entry name" value="tRNA_m1G_MTases_N"/>
</dbReference>
<comment type="subcellular location">
    <subcellularLocation>
        <location evidence="1">Cytoplasm</location>
    </subcellularLocation>
</comment>
<protein>
    <recommendedName>
        <fullName evidence="3">16S rRNA (uracil(1498)-N(3))-methyltransferase</fullName>
        <ecNumber evidence="3">2.1.1.193</ecNumber>
    </recommendedName>
</protein>
<evidence type="ECO:0000256" key="10">
    <source>
        <dbReference type="ARBA" id="ARBA00047944"/>
    </source>
</evidence>
<evidence type="ECO:0000256" key="5">
    <source>
        <dbReference type="ARBA" id="ARBA00022552"/>
    </source>
</evidence>
<dbReference type="Pfam" id="PF20260">
    <property type="entry name" value="PUA_4"/>
    <property type="match status" value="1"/>
</dbReference>
<name>A0A0F9M776_9ZZZZ</name>
<dbReference type="CDD" id="cd18084">
    <property type="entry name" value="RsmE-like"/>
    <property type="match status" value="1"/>
</dbReference>
<comment type="caution">
    <text evidence="13">The sequence shown here is derived from an EMBL/GenBank/DDBJ whole genome shotgun (WGS) entry which is preliminary data.</text>
</comment>
<proteinExistence type="inferred from homology"/>
<accession>A0A0F9M776</accession>
<dbReference type="GO" id="GO:0070042">
    <property type="term" value="F:rRNA (uridine-N3-)-methyltransferase activity"/>
    <property type="evidence" value="ECO:0007669"/>
    <property type="project" value="TreeGrafter"/>
</dbReference>
<dbReference type="PANTHER" id="PTHR30027:SF3">
    <property type="entry name" value="16S RRNA (URACIL(1498)-N(3))-METHYLTRANSFERASE"/>
    <property type="match status" value="1"/>
</dbReference>
<dbReference type="EMBL" id="LAZR01006042">
    <property type="protein sequence ID" value="KKM95181.1"/>
    <property type="molecule type" value="Genomic_DNA"/>
</dbReference>
<organism evidence="13">
    <name type="scientific">marine sediment metagenome</name>
    <dbReference type="NCBI Taxonomy" id="412755"/>
    <lineage>
        <taxon>unclassified sequences</taxon>
        <taxon>metagenomes</taxon>
        <taxon>ecological metagenomes</taxon>
    </lineage>
</organism>
<evidence type="ECO:0000256" key="9">
    <source>
        <dbReference type="ARBA" id="ARBA00025699"/>
    </source>
</evidence>
<dbReference type="Gene3D" id="3.40.1280.10">
    <property type="match status" value="1"/>
</dbReference>
<dbReference type="GO" id="GO:0070475">
    <property type="term" value="P:rRNA base methylation"/>
    <property type="evidence" value="ECO:0007669"/>
    <property type="project" value="TreeGrafter"/>
</dbReference>
<reference evidence="13" key="1">
    <citation type="journal article" date="2015" name="Nature">
        <title>Complex archaea that bridge the gap between prokaryotes and eukaryotes.</title>
        <authorList>
            <person name="Spang A."/>
            <person name="Saw J.H."/>
            <person name="Jorgensen S.L."/>
            <person name="Zaremba-Niedzwiedzka K."/>
            <person name="Martijn J."/>
            <person name="Lind A.E."/>
            <person name="van Eijk R."/>
            <person name="Schleper C."/>
            <person name="Guy L."/>
            <person name="Ettema T.J."/>
        </authorList>
    </citation>
    <scope>NUCLEOTIDE SEQUENCE</scope>
</reference>
<keyword evidence="4" id="KW-0963">Cytoplasm</keyword>
<dbReference type="PIRSF" id="PIRSF015601">
    <property type="entry name" value="MTase_slr0722"/>
    <property type="match status" value="1"/>
</dbReference>
<keyword evidence="6" id="KW-0489">Methyltransferase</keyword>
<keyword evidence="5" id="KW-0698">rRNA processing</keyword>
<dbReference type="NCBIfam" id="TIGR00046">
    <property type="entry name" value="RsmE family RNA methyltransferase"/>
    <property type="match status" value="1"/>
</dbReference>
<dbReference type="SUPFAM" id="SSF75217">
    <property type="entry name" value="alpha/beta knot"/>
    <property type="match status" value="1"/>
</dbReference>
<dbReference type="AlphaFoldDB" id="A0A0F9M776"/>
<evidence type="ECO:0000259" key="11">
    <source>
        <dbReference type="Pfam" id="PF04452"/>
    </source>
</evidence>
<evidence type="ECO:0000256" key="1">
    <source>
        <dbReference type="ARBA" id="ARBA00004496"/>
    </source>
</evidence>
<evidence type="ECO:0000256" key="4">
    <source>
        <dbReference type="ARBA" id="ARBA00022490"/>
    </source>
</evidence>
<evidence type="ECO:0000256" key="8">
    <source>
        <dbReference type="ARBA" id="ARBA00022691"/>
    </source>
</evidence>
<evidence type="ECO:0000313" key="13">
    <source>
        <dbReference type="EMBL" id="KKM95181.1"/>
    </source>
</evidence>
<dbReference type="InterPro" id="IPR015947">
    <property type="entry name" value="PUA-like_sf"/>
</dbReference>
<dbReference type="GO" id="GO:0005737">
    <property type="term" value="C:cytoplasm"/>
    <property type="evidence" value="ECO:0007669"/>
    <property type="project" value="UniProtKB-SubCell"/>
</dbReference>
<evidence type="ECO:0000256" key="2">
    <source>
        <dbReference type="ARBA" id="ARBA00005528"/>
    </source>
</evidence>
<dbReference type="NCBIfam" id="NF008692">
    <property type="entry name" value="PRK11713.1-5"/>
    <property type="match status" value="1"/>
</dbReference>
<keyword evidence="7" id="KW-0808">Transferase</keyword>
<evidence type="ECO:0000256" key="3">
    <source>
        <dbReference type="ARBA" id="ARBA00012328"/>
    </source>
</evidence>
<sequence length="242" mass="26630">MRITRFYCPELNNNQELFVLPDAAHRHAIQVLRMKQGDALRLFDGQGLEVDAVLDSVAKRESSVRLLSTVNVDNESPLTITLLQGISRGERMDYALQKAVELGVIRIIPVATERCNVQLSGGRDEKRWSHWQGIMISACEQSGRSVLPELSMVMSLEEALLENKQGCRLVLDPLAKTGFTTLDKQQDITLLIGPEGGLSEAEIEQAQAAEFASVCFGPRILRTETATVAALAVVQTLWGDLG</sequence>
<dbReference type="InterPro" id="IPR046886">
    <property type="entry name" value="RsmE_MTase_dom"/>
</dbReference>
<evidence type="ECO:0000259" key="12">
    <source>
        <dbReference type="Pfam" id="PF20260"/>
    </source>
</evidence>
<dbReference type="InterPro" id="IPR029028">
    <property type="entry name" value="Alpha/beta_knot_MTases"/>
</dbReference>
<dbReference type="EC" id="2.1.1.193" evidence="3"/>
<comment type="similarity">
    <text evidence="2">Belongs to the RNA methyltransferase RsmE family.</text>
</comment>
<feature type="domain" description="Ribosomal RNA small subunit methyltransferase E methyltransferase" evidence="11">
    <location>
        <begin position="74"/>
        <end position="235"/>
    </location>
</feature>
<gene>
    <name evidence="13" type="ORF">LCGC14_1190740</name>
</gene>
<dbReference type="Pfam" id="PF04452">
    <property type="entry name" value="Methyltrans_RNA"/>
    <property type="match status" value="1"/>
</dbReference>
<dbReference type="PANTHER" id="PTHR30027">
    <property type="entry name" value="RIBOSOMAL RNA SMALL SUBUNIT METHYLTRANSFERASE E"/>
    <property type="match status" value="1"/>
</dbReference>
<evidence type="ECO:0000256" key="6">
    <source>
        <dbReference type="ARBA" id="ARBA00022603"/>
    </source>
</evidence>
<comment type="catalytic activity">
    <reaction evidence="10">
        <text>uridine(1498) in 16S rRNA + S-adenosyl-L-methionine = N(3)-methyluridine(1498) in 16S rRNA + S-adenosyl-L-homocysteine + H(+)</text>
        <dbReference type="Rhea" id="RHEA:42920"/>
        <dbReference type="Rhea" id="RHEA-COMP:10283"/>
        <dbReference type="Rhea" id="RHEA-COMP:10284"/>
        <dbReference type="ChEBI" id="CHEBI:15378"/>
        <dbReference type="ChEBI" id="CHEBI:57856"/>
        <dbReference type="ChEBI" id="CHEBI:59789"/>
        <dbReference type="ChEBI" id="CHEBI:65315"/>
        <dbReference type="ChEBI" id="CHEBI:74502"/>
        <dbReference type="EC" id="2.1.1.193"/>
    </reaction>
</comment>
<comment type="function">
    <text evidence="9">Specifically methylates the N3 position of the uracil ring of uridine 1498 (m3U1498) in 16S rRNA. Acts on the fully assembled 30S ribosomal subunit.</text>
</comment>
<feature type="domain" description="Ribosomal RNA small subunit methyltransferase E PUA-like" evidence="12">
    <location>
        <begin position="21"/>
        <end position="65"/>
    </location>
</feature>
<keyword evidence="8" id="KW-0949">S-adenosyl-L-methionine</keyword>
<dbReference type="InterPro" id="IPR046887">
    <property type="entry name" value="RsmE_PUA-like"/>
</dbReference>
<dbReference type="InterPro" id="IPR006700">
    <property type="entry name" value="RsmE"/>
</dbReference>
<dbReference type="SUPFAM" id="SSF88697">
    <property type="entry name" value="PUA domain-like"/>
    <property type="match status" value="1"/>
</dbReference>
<dbReference type="Gene3D" id="2.40.240.20">
    <property type="entry name" value="Hypothetical PUA domain-like, domain 1"/>
    <property type="match status" value="1"/>
</dbReference>